<comment type="similarity">
    <text evidence="5">Belongs to the SAT4 family.</text>
</comment>
<sequence>MANMDRVVELFTLLGLSILVVILRMFVRIQAVGLRRLEADDFLVMLGMAAFIAESTLAYQVNAWYDGFANSGMTEDHRATLDPNGEEYMKRVDGSKTQMAGWVMYALVLWSLKAAMCSLFLRLTSRLGSYKIRIQIGFGLLLVTWLSVTLAIIFSCTPIYKNWQVYPDPGLNCQPALSRINIFVTLLLNVATDLYLLTIPLPLLWSANIKPMRKLGLILLFSGAVFVMLAGVLRCVLILANDQTGAIDGSAWAVRETFVAVMTTNLPVIFPLIKGWIGSCFGIISSIKESRPTGVPHGSIPLPDGSWSRKGGQSRFDNAGNTFVHTGSQERIVDAPNDGIKVEMNIEVSRSDRKLEEA</sequence>
<feature type="transmembrane region" description="Helical" evidence="7">
    <location>
        <begin position="102"/>
        <end position="124"/>
    </location>
</feature>
<dbReference type="AlphaFoldDB" id="A0A9P9WGH7"/>
<dbReference type="InterPro" id="IPR052337">
    <property type="entry name" value="SAT4-like"/>
</dbReference>
<protein>
    <recommendedName>
        <fullName evidence="8">Rhodopsin domain-containing protein</fullName>
    </recommendedName>
</protein>
<keyword evidence="10" id="KW-1185">Reference proteome</keyword>
<evidence type="ECO:0000256" key="2">
    <source>
        <dbReference type="ARBA" id="ARBA00022692"/>
    </source>
</evidence>
<keyword evidence="3 7" id="KW-1133">Transmembrane helix</keyword>
<feature type="region of interest" description="Disordered" evidence="6">
    <location>
        <begin position="291"/>
        <end position="311"/>
    </location>
</feature>
<evidence type="ECO:0000313" key="10">
    <source>
        <dbReference type="Proteomes" id="UP000829685"/>
    </source>
</evidence>
<dbReference type="Proteomes" id="UP000829685">
    <property type="component" value="Unassembled WGS sequence"/>
</dbReference>
<evidence type="ECO:0000256" key="3">
    <source>
        <dbReference type="ARBA" id="ARBA00022989"/>
    </source>
</evidence>
<feature type="transmembrane region" description="Helical" evidence="7">
    <location>
        <begin position="136"/>
        <end position="160"/>
    </location>
</feature>
<dbReference type="PANTHER" id="PTHR33048:SF2">
    <property type="entry name" value="SRPK"/>
    <property type="match status" value="1"/>
</dbReference>
<feature type="domain" description="Rhodopsin" evidence="8">
    <location>
        <begin position="23"/>
        <end position="274"/>
    </location>
</feature>
<evidence type="ECO:0000256" key="7">
    <source>
        <dbReference type="SAM" id="Phobius"/>
    </source>
</evidence>
<feature type="transmembrane region" description="Helical" evidence="7">
    <location>
        <begin position="260"/>
        <end position="284"/>
    </location>
</feature>
<dbReference type="Pfam" id="PF20684">
    <property type="entry name" value="Fung_rhodopsin"/>
    <property type="match status" value="1"/>
</dbReference>
<gene>
    <name evidence="9" type="ORF">JX265_009404</name>
</gene>
<evidence type="ECO:0000256" key="4">
    <source>
        <dbReference type="ARBA" id="ARBA00023136"/>
    </source>
</evidence>
<keyword evidence="4 7" id="KW-0472">Membrane</keyword>
<evidence type="ECO:0000256" key="1">
    <source>
        <dbReference type="ARBA" id="ARBA00004141"/>
    </source>
</evidence>
<reference evidence="9" key="1">
    <citation type="submission" date="2021-03" db="EMBL/GenBank/DDBJ databases">
        <title>Revisited historic fungal species revealed as producer of novel bioactive compounds through whole genome sequencing and comparative genomics.</title>
        <authorList>
            <person name="Vignolle G.A."/>
            <person name="Hochenegger N."/>
            <person name="Mach R.L."/>
            <person name="Mach-Aigner A.R."/>
            <person name="Javad Rahimi M."/>
            <person name="Salim K.A."/>
            <person name="Chan C.M."/>
            <person name="Lim L.B.L."/>
            <person name="Cai F."/>
            <person name="Druzhinina I.S."/>
            <person name="U'Ren J.M."/>
            <person name="Derntl C."/>
        </authorList>
    </citation>
    <scope>NUCLEOTIDE SEQUENCE</scope>
    <source>
        <strain evidence="9">TUCIM 5799</strain>
    </source>
</reference>
<evidence type="ECO:0000259" key="8">
    <source>
        <dbReference type="Pfam" id="PF20684"/>
    </source>
</evidence>
<dbReference type="PANTHER" id="PTHR33048">
    <property type="entry name" value="PTH11-LIKE INTEGRAL MEMBRANE PROTEIN (AFU_ORTHOLOGUE AFUA_5G11245)"/>
    <property type="match status" value="1"/>
</dbReference>
<evidence type="ECO:0000256" key="5">
    <source>
        <dbReference type="ARBA" id="ARBA00038359"/>
    </source>
</evidence>
<feature type="transmembrane region" description="Helical" evidence="7">
    <location>
        <begin position="217"/>
        <end position="240"/>
    </location>
</feature>
<dbReference type="EMBL" id="JAFIMR010000028">
    <property type="protein sequence ID" value="KAI1861901.1"/>
    <property type="molecule type" value="Genomic_DNA"/>
</dbReference>
<name>A0A9P9WGH7_9PEZI</name>
<comment type="caution">
    <text evidence="9">The sequence shown here is derived from an EMBL/GenBank/DDBJ whole genome shotgun (WGS) entry which is preliminary data.</text>
</comment>
<keyword evidence="2 7" id="KW-0812">Transmembrane</keyword>
<organism evidence="9 10">
    <name type="scientific">Neoarthrinium moseri</name>
    <dbReference type="NCBI Taxonomy" id="1658444"/>
    <lineage>
        <taxon>Eukaryota</taxon>
        <taxon>Fungi</taxon>
        <taxon>Dikarya</taxon>
        <taxon>Ascomycota</taxon>
        <taxon>Pezizomycotina</taxon>
        <taxon>Sordariomycetes</taxon>
        <taxon>Xylariomycetidae</taxon>
        <taxon>Amphisphaeriales</taxon>
        <taxon>Apiosporaceae</taxon>
        <taxon>Neoarthrinium</taxon>
    </lineage>
</organism>
<feature type="transmembrane region" description="Helical" evidence="7">
    <location>
        <begin position="180"/>
        <end position="205"/>
    </location>
</feature>
<feature type="transmembrane region" description="Helical" evidence="7">
    <location>
        <begin position="39"/>
        <end position="61"/>
    </location>
</feature>
<dbReference type="InterPro" id="IPR049326">
    <property type="entry name" value="Rhodopsin_dom_fungi"/>
</dbReference>
<feature type="transmembrane region" description="Helical" evidence="7">
    <location>
        <begin position="6"/>
        <end position="27"/>
    </location>
</feature>
<dbReference type="GO" id="GO:0016020">
    <property type="term" value="C:membrane"/>
    <property type="evidence" value="ECO:0007669"/>
    <property type="project" value="UniProtKB-SubCell"/>
</dbReference>
<proteinExistence type="inferred from homology"/>
<evidence type="ECO:0000256" key="6">
    <source>
        <dbReference type="SAM" id="MobiDB-lite"/>
    </source>
</evidence>
<comment type="subcellular location">
    <subcellularLocation>
        <location evidence="1">Membrane</location>
        <topology evidence="1">Multi-pass membrane protein</topology>
    </subcellularLocation>
</comment>
<evidence type="ECO:0000313" key="9">
    <source>
        <dbReference type="EMBL" id="KAI1861901.1"/>
    </source>
</evidence>
<accession>A0A9P9WGH7</accession>